<dbReference type="RefSeq" id="NP_508531.2">
    <property type="nucleotide sequence ID" value="NM_076130.4"/>
</dbReference>
<evidence type="ECO:0000259" key="2">
    <source>
        <dbReference type="PROSITE" id="PS00028"/>
    </source>
</evidence>
<dbReference type="OrthoDB" id="5863318at2759"/>
<dbReference type="Proteomes" id="UP000001940">
    <property type="component" value="Chromosome X"/>
</dbReference>
<dbReference type="HOGENOM" id="CLU_738171_0_0_1"/>
<protein>
    <submittedName>
        <fullName evidence="3">C2H2-type domain-containing protein</fullName>
    </submittedName>
</protein>
<dbReference type="WormBase" id="F52E4.8">
    <property type="protein sequence ID" value="CE45177"/>
    <property type="gene ID" value="WBGene00018704"/>
    <property type="gene designation" value="ztf-13"/>
</dbReference>
<reference evidence="3 4" key="1">
    <citation type="journal article" date="1998" name="Science">
        <title>Genome sequence of the nematode C. elegans: a platform for investigating biology.</title>
        <authorList>
            <consortium name="The C. elegans sequencing consortium"/>
            <person name="Sulson J.E."/>
            <person name="Waterston R."/>
        </authorList>
    </citation>
    <scope>NUCLEOTIDE SEQUENCE [LARGE SCALE GENOMIC DNA]</scope>
    <source>
        <strain evidence="3 4">Bristol N2</strain>
    </source>
</reference>
<dbReference type="SMART" id="SM00355">
    <property type="entry name" value="ZnF_C2H2"/>
    <property type="match status" value="2"/>
</dbReference>
<evidence type="ECO:0000256" key="1">
    <source>
        <dbReference type="SAM" id="MobiDB-lite"/>
    </source>
</evidence>
<dbReference type="PeptideAtlas" id="O01933"/>
<dbReference type="Bgee" id="WBGene00018704">
    <property type="expression patterns" value="Expressed in pharyngeal muscle cell (C elegans) and 3 other cell types or tissues"/>
</dbReference>
<dbReference type="KEGG" id="cel:CELE_F52E4.8"/>
<evidence type="ECO:0000313" key="5">
    <source>
        <dbReference type="WormBase" id="F52E4.8"/>
    </source>
</evidence>
<name>O01933_CAEEL</name>
<feature type="compositionally biased region" description="Basic and acidic residues" evidence="1">
    <location>
        <begin position="54"/>
        <end position="72"/>
    </location>
</feature>
<feature type="domain" description="C2H2-type" evidence="2">
    <location>
        <begin position="112"/>
        <end position="133"/>
    </location>
</feature>
<dbReference type="AGR" id="WB:WBGene00018704"/>
<evidence type="ECO:0000313" key="3">
    <source>
        <dbReference type="EMBL" id="CCD66483.1"/>
    </source>
</evidence>
<feature type="region of interest" description="Disordered" evidence="1">
    <location>
        <begin position="53"/>
        <end position="72"/>
    </location>
</feature>
<dbReference type="FunCoup" id="O01933">
    <property type="interactions" value="1388"/>
</dbReference>
<keyword evidence="4" id="KW-1185">Reference proteome</keyword>
<dbReference type="OMA" id="FNWFCSE"/>
<dbReference type="GeneID" id="186116"/>
<organism evidence="3 4">
    <name type="scientific">Caenorhabditis elegans</name>
    <dbReference type="NCBI Taxonomy" id="6239"/>
    <lineage>
        <taxon>Eukaryota</taxon>
        <taxon>Metazoa</taxon>
        <taxon>Ecdysozoa</taxon>
        <taxon>Nematoda</taxon>
        <taxon>Chromadorea</taxon>
        <taxon>Rhabditida</taxon>
        <taxon>Rhabditina</taxon>
        <taxon>Rhabditomorpha</taxon>
        <taxon>Rhabditoidea</taxon>
        <taxon>Rhabditidae</taxon>
        <taxon>Peloderinae</taxon>
        <taxon>Caenorhabditis</taxon>
    </lineage>
</organism>
<dbReference type="CTD" id="186116"/>
<dbReference type="IntAct" id="O01933">
    <property type="interactions" value="2"/>
</dbReference>
<gene>
    <name evidence="3 5" type="primary">ztf-13</name>
    <name evidence="3" type="ORF">CELE_F52E4.8</name>
    <name evidence="5" type="ORF">F52E4.8</name>
</gene>
<sequence length="348" mass="39465">MFGEEHSSYDPLISGLEPEPLETVFQELFAGIKNYFTQEETPIPSKLQILQKRRLNENRPQTELKEQKTEPKTRSRQFAMLRCGTCSENFVSQFSLEHHETLNHPVSFNWFCSECNVHFDTLQQASDHTMLTHGCGEMPVCESMQNARIPSGPFLMQAITRRSSDFVKEFLFTRDKQTVMTTAYYTYAKCELQAVMSGSIGLVVYNQAKSDLLATLESADHDDFVSSMKNTFIYGKFIKRSPSESYVPSATVFKTLTFSTMPPQVKFKKSSRPVPPGKSLGEVVSKMAASQPQYTVRSAPYSKGRAIIKIPTSIRNRNYTLPPAGPLPLRRTLITTNYTMYPVRNAVQ</sequence>
<accession>O01933</accession>
<dbReference type="InParanoid" id="O01933"/>
<dbReference type="eggNOG" id="ENOG502TH0N">
    <property type="taxonomic scope" value="Eukaryota"/>
</dbReference>
<dbReference type="AlphaFoldDB" id="O01933"/>
<dbReference type="InterPro" id="IPR013087">
    <property type="entry name" value="Znf_C2H2_type"/>
</dbReference>
<proteinExistence type="predicted"/>
<evidence type="ECO:0000313" key="4">
    <source>
        <dbReference type="Proteomes" id="UP000001940"/>
    </source>
</evidence>
<dbReference type="PaxDb" id="6239-F52E4.8"/>
<dbReference type="PROSITE" id="PS00028">
    <property type="entry name" value="ZINC_FINGER_C2H2_1"/>
    <property type="match status" value="2"/>
</dbReference>
<dbReference type="UCSC" id="F52E4.8">
    <property type="organism name" value="c. elegans"/>
</dbReference>
<dbReference type="EMBL" id="BX284606">
    <property type="protein sequence ID" value="CCD66483.1"/>
    <property type="molecule type" value="Genomic_DNA"/>
</dbReference>
<feature type="domain" description="C2H2-type" evidence="2">
    <location>
        <begin position="83"/>
        <end position="104"/>
    </location>
</feature>